<dbReference type="Proteomes" id="UP000183994">
    <property type="component" value="Unassembled WGS sequence"/>
</dbReference>
<proteinExistence type="predicted"/>
<name>A0A1M6NW06_9BACT</name>
<evidence type="ECO:0008006" key="3">
    <source>
        <dbReference type="Google" id="ProtNLM"/>
    </source>
</evidence>
<evidence type="ECO:0000313" key="2">
    <source>
        <dbReference type="Proteomes" id="UP000183994"/>
    </source>
</evidence>
<keyword evidence="2" id="KW-1185">Reference proteome</keyword>
<reference evidence="2" key="1">
    <citation type="submission" date="2016-11" db="EMBL/GenBank/DDBJ databases">
        <authorList>
            <person name="Varghese N."/>
            <person name="Submissions S."/>
        </authorList>
    </citation>
    <scope>NUCLEOTIDE SEQUENCE [LARGE SCALE GENOMIC DNA]</scope>
    <source>
        <strain evidence="2">DSM 16219</strain>
    </source>
</reference>
<gene>
    <name evidence="1" type="ORF">SAMN02745216_02673</name>
</gene>
<dbReference type="RefSeq" id="WP_073476592.1">
    <property type="nucleotide sequence ID" value="NZ_FQZU01000016.1"/>
</dbReference>
<dbReference type="STRING" id="1121393.SAMN02745216_02673"/>
<dbReference type="EMBL" id="FQZU01000016">
    <property type="protein sequence ID" value="SHJ99811.1"/>
    <property type="molecule type" value="Genomic_DNA"/>
</dbReference>
<dbReference type="OrthoDB" id="7830572at2"/>
<evidence type="ECO:0000313" key="1">
    <source>
        <dbReference type="EMBL" id="SHJ99811.1"/>
    </source>
</evidence>
<sequence length="248" mass="27612">MSKLFPIHGKIKCSRCFEGAPVQWGKTFIESNGWTLENNPGAWGSRNPEILILGYSKGDRQAKKILSIPFDEIPFKGMRNNLTRILQKLGILSLGESIDQRIHGEENELAFGSLIRCSLGLWDSGKGAVRKSGGLIKASFREEPARQYIRNCSNEYLFNLPTRLKLILMMGNGDDYIGDCFNMMAEIHPEIKRINEVAYSNGAVIWVHLVHPSGAGMSHIKAWLEADNGKQAEKRKAAIEAVRSIGIG</sequence>
<accession>A0A1M6NW06</accession>
<protein>
    <recommendedName>
        <fullName evidence="3">Uracil DNA glycosylase superfamily protein</fullName>
    </recommendedName>
</protein>
<organism evidence="1 2">
    <name type="scientific">Desulfatibacillum alkenivorans DSM 16219</name>
    <dbReference type="NCBI Taxonomy" id="1121393"/>
    <lineage>
        <taxon>Bacteria</taxon>
        <taxon>Pseudomonadati</taxon>
        <taxon>Thermodesulfobacteriota</taxon>
        <taxon>Desulfobacteria</taxon>
        <taxon>Desulfobacterales</taxon>
        <taxon>Desulfatibacillaceae</taxon>
        <taxon>Desulfatibacillum</taxon>
    </lineage>
</organism>
<dbReference type="AlphaFoldDB" id="A0A1M6NW06"/>